<reference evidence="1 2" key="1">
    <citation type="submission" date="2019-09" db="EMBL/GenBank/DDBJ databases">
        <authorList>
            <person name="Liu P."/>
        </authorList>
    </citation>
    <scope>NUCLEOTIDE SEQUENCE [LARGE SCALE GENOMIC DNA]</scope>
    <source>
        <strain evidence="1 2">TRM68085</strain>
    </source>
</reference>
<protein>
    <submittedName>
        <fullName evidence="1">Uncharacterized protein</fullName>
    </submittedName>
</protein>
<dbReference type="EMBL" id="VYUA01000007">
    <property type="protein sequence ID" value="KAB2592623.1"/>
    <property type="molecule type" value="Genomic_DNA"/>
</dbReference>
<dbReference type="AlphaFoldDB" id="A0A5N5EQF6"/>
<keyword evidence="2" id="KW-1185">Reference proteome</keyword>
<sequence length="438" mass="48935">MEIQTLEELRAADDLSLAFNPYGLGSRMRPEDAAEFQQQQIADCDLAEGVAAGTRDSFERLRTVFAYGVLCYDVYTVVGDQALPIYEQALRDRFMEWCAGTVTFRLSRAPDVSYTVTSYDDVKKRAGRMTRQRAKLVVADQAIEFNGMLHGLRLWARTAGLLRGRRSRAVEDALAKLRNYVAHPSGHHVDTPVGAARTVRDLAELINQLWGQATPDGRLYPAPLRREIVVLSWNGSGRTRMEPASALTVPDPVEDQESDDEYQHVVVRAIPFIPGSRWNDAYWAEFDSRYETTRFPTEYLWGPGTREEARAWLEQERPDGDSVDFTDRVFLVQDHGRLLPPMRPAVAAGLPDDERAGVWHAVRADFPDDAFAHVRGSGDRSAGHTRRPGDCPACSAEFLGSGTYDEAHRAAAVALGPIRAVHLPSVRLPSSTFWPNRP</sequence>
<gene>
    <name evidence="1" type="ORF">F5983_11155</name>
</gene>
<accession>A0A5N5EQF6</accession>
<dbReference type="Proteomes" id="UP000326907">
    <property type="component" value="Unassembled WGS sequence"/>
</dbReference>
<organism evidence="1 2">
    <name type="scientific">Streptomyces arboris</name>
    <dbReference type="NCBI Taxonomy" id="2600619"/>
    <lineage>
        <taxon>Bacteria</taxon>
        <taxon>Bacillati</taxon>
        <taxon>Actinomycetota</taxon>
        <taxon>Actinomycetes</taxon>
        <taxon>Kitasatosporales</taxon>
        <taxon>Streptomycetaceae</taxon>
        <taxon>Streptomyces</taxon>
    </lineage>
</organism>
<name>A0A5N5EQF6_9ACTN</name>
<evidence type="ECO:0000313" key="2">
    <source>
        <dbReference type="Proteomes" id="UP000326907"/>
    </source>
</evidence>
<evidence type="ECO:0000313" key="1">
    <source>
        <dbReference type="EMBL" id="KAB2592623.1"/>
    </source>
</evidence>
<proteinExistence type="predicted"/>
<dbReference type="RefSeq" id="WP_151510173.1">
    <property type="nucleotide sequence ID" value="NZ_VYUA01000007.1"/>
</dbReference>
<comment type="caution">
    <text evidence="1">The sequence shown here is derived from an EMBL/GenBank/DDBJ whole genome shotgun (WGS) entry which is preliminary data.</text>
</comment>